<dbReference type="PROSITE" id="PS50030">
    <property type="entry name" value="UBA"/>
    <property type="match status" value="1"/>
</dbReference>
<gene>
    <name evidence="7" type="ORF">P43SY_004174</name>
</gene>
<dbReference type="Gene3D" id="1.10.8.10">
    <property type="entry name" value="DNA helicase RuvA subunit, C-terminal domain"/>
    <property type="match status" value="1"/>
</dbReference>
<dbReference type="Gene3D" id="3.10.330.10">
    <property type="match status" value="1"/>
</dbReference>
<comment type="similarity">
    <text evidence="1">Belongs to the UFD1 family.</text>
</comment>
<dbReference type="InterPro" id="IPR042299">
    <property type="entry name" value="Ufd1-like_Nn"/>
</dbReference>
<dbReference type="InterPro" id="IPR004854">
    <property type="entry name" value="Ufd1-like"/>
</dbReference>
<dbReference type="GO" id="GO:0034098">
    <property type="term" value="C:VCP-NPL4-UFD1 AAA ATPase complex"/>
    <property type="evidence" value="ECO:0007669"/>
    <property type="project" value="TreeGrafter"/>
</dbReference>
<comment type="caution">
    <text evidence="7">The sequence shown here is derived from an EMBL/GenBank/DDBJ whole genome shotgun (WGS) entry which is preliminary data.</text>
</comment>
<feature type="domain" description="UBX" evidence="6">
    <location>
        <begin position="290"/>
        <end position="368"/>
    </location>
</feature>
<protein>
    <recommendedName>
        <fullName evidence="9">UBX domain-containing protein</fullName>
    </recommendedName>
</protein>
<dbReference type="GO" id="GO:0006511">
    <property type="term" value="P:ubiquitin-dependent protein catabolic process"/>
    <property type="evidence" value="ECO:0007669"/>
    <property type="project" value="InterPro"/>
</dbReference>
<dbReference type="InterPro" id="IPR055418">
    <property type="entry name" value="UFD1_N2"/>
</dbReference>
<evidence type="ECO:0000313" key="7">
    <source>
        <dbReference type="EMBL" id="KAJ0393073.1"/>
    </source>
</evidence>
<feature type="compositionally biased region" description="Basic and acidic residues" evidence="4">
    <location>
        <begin position="27"/>
        <end position="38"/>
    </location>
</feature>
<evidence type="ECO:0000256" key="2">
    <source>
        <dbReference type="ARBA" id="ARBA00022786"/>
    </source>
</evidence>
<dbReference type="InterPro" id="IPR029071">
    <property type="entry name" value="Ubiquitin-like_domsf"/>
</dbReference>
<accession>A0AAD5M2Q4</accession>
<dbReference type="Proteomes" id="UP001209570">
    <property type="component" value="Unassembled WGS sequence"/>
</dbReference>
<dbReference type="Pfam" id="PF24932">
    <property type="entry name" value="UBA_NBR1_C"/>
    <property type="match status" value="1"/>
</dbReference>
<dbReference type="InterPro" id="IPR056893">
    <property type="entry name" value="UBA_Nbr1_C"/>
</dbReference>
<dbReference type="SUPFAM" id="SSF46934">
    <property type="entry name" value="UBA-like"/>
    <property type="match status" value="1"/>
</dbReference>
<reference evidence="7" key="1">
    <citation type="submission" date="2021-12" db="EMBL/GenBank/DDBJ databases">
        <title>Prjna785345.</title>
        <authorList>
            <person name="Rujirawat T."/>
            <person name="Krajaejun T."/>
        </authorList>
    </citation>
    <scope>NUCLEOTIDE SEQUENCE</scope>
    <source>
        <strain evidence="7">Pi057C3</strain>
    </source>
</reference>
<dbReference type="CDD" id="cd14319">
    <property type="entry name" value="UBA_NBR1"/>
    <property type="match status" value="1"/>
</dbReference>
<evidence type="ECO:0000259" key="5">
    <source>
        <dbReference type="PROSITE" id="PS50030"/>
    </source>
</evidence>
<proteinExistence type="inferred from homology"/>
<feature type="domain" description="UBA" evidence="5">
    <location>
        <begin position="437"/>
        <end position="481"/>
    </location>
</feature>
<dbReference type="EMBL" id="JAKCXM010000534">
    <property type="protein sequence ID" value="KAJ0393073.1"/>
    <property type="molecule type" value="Genomic_DNA"/>
</dbReference>
<dbReference type="InterPro" id="IPR001012">
    <property type="entry name" value="UBX_dom"/>
</dbReference>
<feature type="coiled-coil region" evidence="3">
    <location>
        <begin position="249"/>
        <end position="278"/>
    </location>
</feature>
<dbReference type="Gene3D" id="2.40.40.50">
    <property type="entry name" value="Ubiquitin fusion degradation protein UFD1, N-terminal domain"/>
    <property type="match status" value="1"/>
</dbReference>
<dbReference type="InterPro" id="IPR055417">
    <property type="entry name" value="UFD1_N1"/>
</dbReference>
<sequence>MEMDLNARSAKWKREQDKAKERARRQKQTEALKRAAAEKAQRELEELQTLKRLERLREQERREQEALEEQRLTGGIKYLRQLRPTPTTGDGDKITLPVSALEELNPQNAFDLGVFTFELSAAGSRTHAGVLEFVAEEGTVGLPPKVAASLFPRGAVPETVQVRFVRLEKGKFVSLQPRGDGFGAREIDLKKILERSLKAHTTLSVGDSLFVRHGRETFDVAVVELQPEPAVNILNTDLEVALLPSESVAKAKEAERAKAEAAARAEELAREKARLREERLAALAPEPPVEERMQAKVVLRMPDGTQATRRVAHSSPLRLVFDLIAALTVEDAALYQVVATYPRRVFAVDAADKTLRELGLNGRQESLFVERAGSAEPVDSTTETADESARITDDRLPVAWAQAKRALEQALDEALYTTAATPIHALEPVMPVAHDAQGDSKWQAQLKELEAMGFTNRELNVEVLERYQGRLLRVVNYLSEMAADPAPTAMEAE</sequence>
<evidence type="ECO:0000259" key="6">
    <source>
        <dbReference type="PROSITE" id="PS50033"/>
    </source>
</evidence>
<evidence type="ECO:0000313" key="8">
    <source>
        <dbReference type="Proteomes" id="UP001209570"/>
    </source>
</evidence>
<keyword evidence="2" id="KW-0833">Ubl conjugation pathway</keyword>
<dbReference type="PANTHER" id="PTHR12555">
    <property type="entry name" value="UBIQUITIN FUSION DEGRADATON PROTEIN 1"/>
    <property type="match status" value="1"/>
</dbReference>
<dbReference type="InterPro" id="IPR009060">
    <property type="entry name" value="UBA-like_sf"/>
</dbReference>
<organism evidence="7 8">
    <name type="scientific">Pythium insidiosum</name>
    <name type="common">Pythiosis disease agent</name>
    <dbReference type="NCBI Taxonomy" id="114742"/>
    <lineage>
        <taxon>Eukaryota</taxon>
        <taxon>Sar</taxon>
        <taxon>Stramenopiles</taxon>
        <taxon>Oomycota</taxon>
        <taxon>Peronosporomycetes</taxon>
        <taxon>Pythiales</taxon>
        <taxon>Pythiaceae</taxon>
        <taxon>Pythium</taxon>
    </lineage>
</organism>
<dbReference type="GO" id="GO:0036503">
    <property type="term" value="P:ERAD pathway"/>
    <property type="evidence" value="ECO:0007669"/>
    <property type="project" value="TreeGrafter"/>
</dbReference>
<dbReference type="AlphaFoldDB" id="A0AAD5M2Q4"/>
<keyword evidence="8" id="KW-1185">Reference proteome</keyword>
<dbReference type="PANTHER" id="PTHR12555:SF13">
    <property type="entry name" value="UBIQUITIN RECOGNITION FACTOR IN ER-ASSOCIATED DEGRADATION PROTEIN 1"/>
    <property type="match status" value="1"/>
</dbReference>
<evidence type="ECO:0000256" key="4">
    <source>
        <dbReference type="SAM" id="MobiDB-lite"/>
    </source>
</evidence>
<dbReference type="SUPFAM" id="SSF54236">
    <property type="entry name" value="Ubiquitin-like"/>
    <property type="match status" value="1"/>
</dbReference>
<feature type="region of interest" description="Disordered" evidence="4">
    <location>
        <begin position="1"/>
        <end position="38"/>
    </location>
</feature>
<dbReference type="Pfam" id="PF03152">
    <property type="entry name" value="UFD1_N1"/>
    <property type="match status" value="1"/>
</dbReference>
<dbReference type="CDD" id="cd01767">
    <property type="entry name" value="UBX"/>
    <property type="match status" value="1"/>
</dbReference>
<name>A0AAD5M2Q4_PYTIN</name>
<evidence type="ECO:0000256" key="3">
    <source>
        <dbReference type="SAM" id="Coils"/>
    </source>
</evidence>
<dbReference type="GO" id="GO:0031593">
    <property type="term" value="F:polyubiquitin modification-dependent protein binding"/>
    <property type="evidence" value="ECO:0007669"/>
    <property type="project" value="TreeGrafter"/>
</dbReference>
<dbReference type="SMART" id="SM00166">
    <property type="entry name" value="UBX"/>
    <property type="match status" value="1"/>
</dbReference>
<dbReference type="Gene3D" id="3.10.20.90">
    <property type="entry name" value="Phosphatidylinositol 3-kinase Catalytic Subunit, Chain A, domain 1"/>
    <property type="match status" value="1"/>
</dbReference>
<dbReference type="Pfam" id="PF00789">
    <property type="entry name" value="UBX"/>
    <property type="match status" value="1"/>
</dbReference>
<dbReference type="Pfam" id="PF24842">
    <property type="entry name" value="UFD1_N2"/>
    <property type="match status" value="1"/>
</dbReference>
<evidence type="ECO:0000256" key="1">
    <source>
        <dbReference type="ARBA" id="ARBA00006043"/>
    </source>
</evidence>
<dbReference type="InterPro" id="IPR015940">
    <property type="entry name" value="UBA"/>
</dbReference>
<dbReference type="PROSITE" id="PS50033">
    <property type="entry name" value="UBX"/>
    <property type="match status" value="1"/>
</dbReference>
<keyword evidence="3" id="KW-0175">Coiled coil</keyword>
<evidence type="ECO:0008006" key="9">
    <source>
        <dbReference type="Google" id="ProtNLM"/>
    </source>
</evidence>